<evidence type="ECO:0000313" key="1">
    <source>
        <dbReference type="EMBL" id="CAF9942591.1"/>
    </source>
</evidence>
<dbReference type="Proteomes" id="UP000664534">
    <property type="component" value="Unassembled WGS sequence"/>
</dbReference>
<protein>
    <submittedName>
        <fullName evidence="1">Uncharacterized protein</fullName>
    </submittedName>
</protein>
<accession>A0A8H3J843</accession>
<name>A0A8H3J843_9LECA</name>
<dbReference type="AlphaFoldDB" id="A0A8H3J843"/>
<comment type="caution">
    <text evidence="1">The sequence shown here is derived from an EMBL/GenBank/DDBJ whole genome shotgun (WGS) entry which is preliminary data.</text>
</comment>
<gene>
    <name evidence="1" type="ORF">IMSHALPRED_003898</name>
</gene>
<keyword evidence="2" id="KW-1185">Reference proteome</keyword>
<sequence length="119" mass="13152">MWPELDPEVTVVKFDALELDRLELNGPELCGLELDPKVIVELDGLVPDTDVNVVPGMELDRLELDTKVMVVPELELDEPEPVLSVLTGVELEELNGVELVPDEADDWVLDGLLDVPIVD</sequence>
<evidence type="ECO:0000313" key="2">
    <source>
        <dbReference type="Proteomes" id="UP000664534"/>
    </source>
</evidence>
<proteinExistence type="predicted"/>
<organism evidence="1 2">
    <name type="scientific">Imshaugia aleurites</name>
    <dbReference type="NCBI Taxonomy" id="172621"/>
    <lineage>
        <taxon>Eukaryota</taxon>
        <taxon>Fungi</taxon>
        <taxon>Dikarya</taxon>
        <taxon>Ascomycota</taxon>
        <taxon>Pezizomycotina</taxon>
        <taxon>Lecanoromycetes</taxon>
        <taxon>OSLEUM clade</taxon>
        <taxon>Lecanoromycetidae</taxon>
        <taxon>Lecanorales</taxon>
        <taxon>Lecanorineae</taxon>
        <taxon>Parmeliaceae</taxon>
        <taxon>Imshaugia</taxon>
    </lineage>
</organism>
<dbReference type="EMBL" id="CAJPDT010000197">
    <property type="protein sequence ID" value="CAF9942591.1"/>
    <property type="molecule type" value="Genomic_DNA"/>
</dbReference>
<reference evidence="1" key="1">
    <citation type="submission" date="2021-03" db="EMBL/GenBank/DDBJ databases">
        <authorList>
            <person name="Tagirdzhanova G."/>
        </authorList>
    </citation>
    <scope>NUCLEOTIDE SEQUENCE</scope>
</reference>